<gene>
    <name evidence="2" type="ORF">ABI_11200</name>
</gene>
<proteinExistence type="predicted"/>
<dbReference type="AlphaFoldDB" id="F4QHE6"/>
<sequence length="188" mass="20014">MAAAAAWLMAGSAMAGAFGVEMGTPLSQLRDAKLFNGSGPVKNYSITVPQPNAEFSRYVVGLTPETGVCSLVGFGRLYPNDGYGTTVISSYQRLRTALIAKYGPPISEDEVPPDTLSNGDSSFAVSIFRRERKVTVKWKLNDGPDDVAALALLITSDATNATSVMIAYGFRNKDICDRISVQGDSTGF</sequence>
<accession>F4QHE6</accession>
<name>F4QHE6_9CAUL</name>
<reference evidence="3" key="1">
    <citation type="submission" date="2011-03" db="EMBL/GenBank/DDBJ databases">
        <title>Draft genome sequence of Brevundimonas diminuta.</title>
        <authorList>
            <person name="Brown P.J.B."/>
            <person name="Buechlein A."/>
            <person name="Hemmerich C."/>
            <person name="Brun Y.V."/>
        </authorList>
    </citation>
    <scope>NUCLEOTIDE SEQUENCE [LARGE SCALE GENOMIC DNA]</scope>
    <source>
        <strain evidence="3">C19</strain>
    </source>
</reference>
<protein>
    <submittedName>
        <fullName evidence="2">CRISPR-associated protein</fullName>
    </submittedName>
</protein>
<dbReference type="Proteomes" id="UP000006512">
    <property type="component" value="Unassembled WGS sequence"/>
</dbReference>
<dbReference type="RefSeq" id="WP_006271863.1">
    <property type="nucleotide sequence ID" value="NZ_GL883077.1"/>
</dbReference>
<dbReference type="HOGENOM" id="CLU_1431878_0_0_5"/>
<keyword evidence="1" id="KW-0732">Signal</keyword>
<keyword evidence="3" id="KW-1185">Reference proteome</keyword>
<evidence type="ECO:0000313" key="3">
    <source>
        <dbReference type="Proteomes" id="UP000006512"/>
    </source>
</evidence>
<dbReference type="EMBL" id="GL883077">
    <property type="protein sequence ID" value="EGF92683.1"/>
    <property type="molecule type" value="Genomic_DNA"/>
</dbReference>
<feature type="signal peptide" evidence="1">
    <location>
        <begin position="1"/>
        <end position="15"/>
    </location>
</feature>
<organism evidence="2 3">
    <name type="scientific">Asticcacaulis biprosthecium C19</name>
    <dbReference type="NCBI Taxonomy" id="715226"/>
    <lineage>
        <taxon>Bacteria</taxon>
        <taxon>Pseudomonadati</taxon>
        <taxon>Pseudomonadota</taxon>
        <taxon>Alphaproteobacteria</taxon>
        <taxon>Caulobacterales</taxon>
        <taxon>Caulobacteraceae</taxon>
        <taxon>Asticcacaulis</taxon>
    </lineage>
</organism>
<dbReference type="OrthoDB" id="8480592at2"/>
<evidence type="ECO:0000256" key="1">
    <source>
        <dbReference type="SAM" id="SignalP"/>
    </source>
</evidence>
<feature type="chain" id="PRO_5013084807" evidence="1">
    <location>
        <begin position="16"/>
        <end position="188"/>
    </location>
</feature>
<evidence type="ECO:0000313" key="2">
    <source>
        <dbReference type="EMBL" id="EGF92683.1"/>
    </source>
</evidence>